<dbReference type="InterPro" id="IPR029026">
    <property type="entry name" value="tRNA_m1G_MTases_N"/>
</dbReference>
<dbReference type="PIRSF" id="PIRSF015601">
    <property type="entry name" value="MTase_slr0722"/>
    <property type="match status" value="1"/>
</dbReference>
<keyword evidence="7 13" id="KW-0808">Transferase</keyword>
<comment type="function">
    <text evidence="9">Specifically methylates the N3 position of the uracil ring of uridine 1498 (m3U1498) in 16S rRNA. Acts on the fully assembled 30S ribosomal subunit.</text>
</comment>
<reference evidence="13" key="1">
    <citation type="submission" date="2018-06" db="EMBL/GenBank/DDBJ databases">
        <authorList>
            <person name="Zhirakovskaya E."/>
        </authorList>
    </citation>
    <scope>NUCLEOTIDE SEQUENCE</scope>
</reference>
<evidence type="ECO:0000256" key="1">
    <source>
        <dbReference type="ARBA" id="ARBA00004496"/>
    </source>
</evidence>
<evidence type="ECO:0000256" key="3">
    <source>
        <dbReference type="ARBA" id="ARBA00012328"/>
    </source>
</evidence>
<evidence type="ECO:0000256" key="8">
    <source>
        <dbReference type="ARBA" id="ARBA00022691"/>
    </source>
</evidence>
<keyword evidence="6 13" id="KW-0489">Methyltransferase</keyword>
<dbReference type="GO" id="GO:0005737">
    <property type="term" value="C:cytoplasm"/>
    <property type="evidence" value="ECO:0007669"/>
    <property type="project" value="UniProtKB-SubCell"/>
</dbReference>
<comment type="subcellular location">
    <subcellularLocation>
        <location evidence="1">Cytoplasm</location>
    </subcellularLocation>
</comment>
<evidence type="ECO:0000256" key="4">
    <source>
        <dbReference type="ARBA" id="ARBA00022490"/>
    </source>
</evidence>
<dbReference type="Gene3D" id="2.40.240.20">
    <property type="entry name" value="Hypothetical PUA domain-like, domain 1"/>
    <property type="match status" value="1"/>
</dbReference>
<feature type="domain" description="Ribosomal RNA small subunit methyltransferase E methyltransferase" evidence="11">
    <location>
        <begin position="75"/>
        <end position="235"/>
    </location>
</feature>
<accession>A0A3B0YUG0</accession>
<evidence type="ECO:0000256" key="2">
    <source>
        <dbReference type="ARBA" id="ARBA00005528"/>
    </source>
</evidence>
<dbReference type="NCBIfam" id="TIGR00046">
    <property type="entry name" value="RsmE family RNA methyltransferase"/>
    <property type="match status" value="1"/>
</dbReference>
<keyword evidence="5" id="KW-0698">rRNA processing</keyword>
<keyword evidence="4" id="KW-0963">Cytoplasm</keyword>
<feature type="domain" description="Ribosomal RNA small subunit methyltransferase E PUA-like" evidence="12">
    <location>
        <begin position="20"/>
        <end position="66"/>
    </location>
</feature>
<dbReference type="PANTHER" id="PTHR30027:SF3">
    <property type="entry name" value="16S RRNA (URACIL(1498)-N(3))-METHYLTRANSFERASE"/>
    <property type="match status" value="1"/>
</dbReference>
<dbReference type="InterPro" id="IPR006700">
    <property type="entry name" value="RsmE"/>
</dbReference>
<dbReference type="NCBIfam" id="NF008692">
    <property type="entry name" value="PRK11713.1-5"/>
    <property type="match status" value="1"/>
</dbReference>
<dbReference type="SUPFAM" id="SSF88697">
    <property type="entry name" value="PUA domain-like"/>
    <property type="match status" value="1"/>
</dbReference>
<protein>
    <recommendedName>
        <fullName evidence="3">16S rRNA (uracil(1498)-N(3))-methyltransferase</fullName>
        <ecNumber evidence="3">2.1.1.193</ecNumber>
    </recommendedName>
</protein>
<evidence type="ECO:0000256" key="5">
    <source>
        <dbReference type="ARBA" id="ARBA00022552"/>
    </source>
</evidence>
<dbReference type="AlphaFoldDB" id="A0A3B0YUG0"/>
<comment type="catalytic activity">
    <reaction evidence="10">
        <text>uridine(1498) in 16S rRNA + S-adenosyl-L-methionine = N(3)-methyluridine(1498) in 16S rRNA + S-adenosyl-L-homocysteine + H(+)</text>
        <dbReference type="Rhea" id="RHEA:42920"/>
        <dbReference type="Rhea" id="RHEA-COMP:10283"/>
        <dbReference type="Rhea" id="RHEA-COMP:10284"/>
        <dbReference type="ChEBI" id="CHEBI:15378"/>
        <dbReference type="ChEBI" id="CHEBI:57856"/>
        <dbReference type="ChEBI" id="CHEBI:59789"/>
        <dbReference type="ChEBI" id="CHEBI:65315"/>
        <dbReference type="ChEBI" id="CHEBI:74502"/>
        <dbReference type="EC" id="2.1.1.193"/>
    </reaction>
</comment>
<dbReference type="PANTHER" id="PTHR30027">
    <property type="entry name" value="RIBOSOMAL RNA SMALL SUBUNIT METHYLTRANSFERASE E"/>
    <property type="match status" value="1"/>
</dbReference>
<organism evidence="13">
    <name type="scientific">hydrothermal vent metagenome</name>
    <dbReference type="NCBI Taxonomy" id="652676"/>
    <lineage>
        <taxon>unclassified sequences</taxon>
        <taxon>metagenomes</taxon>
        <taxon>ecological metagenomes</taxon>
    </lineage>
</organism>
<comment type="similarity">
    <text evidence="2">Belongs to the RNA methyltransferase RsmE family.</text>
</comment>
<dbReference type="EMBL" id="UOFM01000509">
    <property type="protein sequence ID" value="VAW83051.1"/>
    <property type="molecule type" value="Genomic_DNA"/>
</dbReference>
<sequence length="248" mass="28081">MRLSRFHIDQPLAEDADIQLDERNSHYLLRVLRLKQGDSLIMFNGDGYEYSARLEHVTKKQTTVRLQNRLSPQRESPLYIEIGQSVARGERMDFVLQKSVELGVNRITPLWTRRSQIQLDEKRLEKRLAHWRGVVTSACEQSGRVYVPELRTPVDLNTWLKTPTDELSLVLSPHTGMTLKDLSPVSRVRVLIGPEGGLDDDEIHSAETNGFQTVCLGPRILRTETAALATLSALQVLWGDLSTQVSDA</sequence>
<proteinExistence type="inferred from homology"/>
<evidence type="ECO:0000256" key="6">
    <source>
        <dbReference type="ARBA" id="ARBA00022603"/>
    </source>
</evidence>
<gene>
    <name evidence="13" type="ORF">MNBD_GAMMA14-1736</name>
</gene>
<dbReference type="Pfam" id="PF04452">
    <property type="entry name" value="Methyltrans_RNA"/>
    <property type="match status" value="1"/>
</dbReference>
<keyword evidence="8" id="KW-0949">S-adenosyl-L-methionine</keyword>
<dbReference type="InterPro" id="IPR046886">
    <property type="entry name" value="RsmE_MTase_dom"/>
</dbReference>
<dbReference type="GO" id="GO:0070475">
    <property type="term" value="P:rRNA base methylation"/>
    <property type="evidence" value="ECO:0007669"/>
    <property type="project" value="TreeGrafter"/>
</dbReference>
<dbReference type="EC" id="2.1.1.193" evidence="3"/>
<dbReference type="Pfam" id="PF20260">
    <property type="entry name" value="PUA_4"/>
    <property type="match status" value="1"/>
</dbReference>
<evidence type="ECO:0000259" key="11">
    <source>
        <dbReference type="Pfam" id="PF04452"/>
    </source>
</evidence>
<evidence type="ECO:0000256" key="7">
    <source>
        <dbReference type="ARBA" id="ARBA00022679"/>
    </source>
</evidence>
<evidence type="ECO:0000259" key="12">
    <source>
        <dbReference type="Pfam" id="PF20260"/>
    </source>
</evidence>
<dbReference type="SUPFAM" id="SSF75217">
    <property type="entry name" value="alpha/beta knot"/>
    <property type="match status" value="1"/>
</dbReference>
<dbReference type="InterPro" id="IPR046887">
    <property type="entry name" value="RsmE_PUA-like"/>
</dbReference>
<name>A0A3B0YUG0_9ZZZZ</name>
<dbReference type="InterPro" id="IPR029028">
    <property type="entry name" value="Alpha/beta_knot_MTases"/>
</dbReference>
<dbReference type="GO" id="GO:0070042">
    <property type="term" value="F:rRNA (uridine-N3-)-methyltransferase activity"/>
    <property type="evidence" value="ECO:0007669"/>
    <property type="project" value="TreeGrafter"/>
</dbReference>
<dbReference type="InterPro" id="IPR015947">
    <property type="entry name" value="PUA-like_sf"/>
</dbReference>
<evidence type="ECO:0000313" key="13">
    <source>
        <dbReference type="EMBL" id="VAW83051.1"/>
    </source>
</evidence>
<evidence type="ECO:0000256" key="9">
    <source>
        <dbReference type="ARBA" id="ARBA00025699"/>
    </source>
</evidence>
<dbReference type="Gene3D" id="3.40.1280.10">
    <property type="match status" value="1"/>
</dbReference>
<evidence type="ECO:0000256" key="10">
    <source>
        <dbReference type="ARBA" id="ARBA00047944"/>
    </source>
</evidence>
<dbReference type="CDD" id="cd18084">
    <property type="entry name" value="RsmE-like"/>
    <property type="match status" value="1"/>
</dbReference>